<evidence type="ECO:0000256" key="1">
    <source>
        <dbReference type="SAM" id="MobiDB-lite"/>
    </source>
</evidence>
<name>A0A5P2CVS2_STRVZ</name>
<keyword evidence="2" id="KW-1133">Transmembrane helix</keyword>
<accession>A0A5P2CVS2</accession>
<feature type="compositionally biased region" description="Low complexity" evidence="1">
    <location>
        <begin position="223"/>
        <end position="233"/>
    </location>
</feature>
<dbReference type="AlphaFoldDB" id="A0A5P2CVS2"/>
<evidence type="ECO:0000313" key="4">
    <source>
        <dbReference type="Proteomes" id="UP000325211"/>
    </source>
</evidence>
<feature type="transmembrane region" description="Helical" evidence="2">
    <location>
        <begin position="123"/>
        <end position="140"/>
    </location>
</feature>
<reference evidence="3 4" key="1">
    <citation type="submission" date="2018-05" db="EMBL/GenBank/DDBJ databases">
        <title>Streptomyces venezuelae.</title>
        <authorList>
            <person name="Kim W."/>
            <person name="Lee N."/>
            <person name="Cho B.-K."/>
        </authorList>
    </citation>
    <scope>NUCLEOTIDE SEQUENCE [LARGE SCALE GENOMIC DNA]</scope>
    <source>
        <strain evidence="3 4">ATCC 21782</strain>
    </source>
</reference>
<gene>
    <name evidence="3" type="ORF">DEJ50_03175</name>
</gene>
<feature type="transmembrane region" description="Helical" evidence="2">
    <location>
        <begin position="92"/>
        <end position="117"/>
    </location>
</feature>
<proteinExistence type="predicted"/>
<organism evidence="3 4">
    <name type="scientific">Streptomyces venezuelae</name>
    <dbReference type="NCBI Taxonomy" id="54571"/>
    <lineage>
        <taxon>Bacteria</taxon>
        <taxon>Bacillati</taxon>
        <taxon>Actinomycetota</taxon>
        <taxon>Actinomycetes</taxon>
        <taxon>Kitasatosporales</taxon>
        <taxon>Streptomycetaceae</taxon>
        <taxon>Streptomyces</taxon>
    </lineage>
</organism>
<keyword evidence="2" id="KW-0812">Transmembrane</keyword>
<dbReference type="Proteomes" id="UP000325211">
    <property type="component" value="Chromosome"/>
</dbReference>
<feature type="transmembrane region" description="Helical" evidence="2">
    <location>
        <begin position="55"/>
        <end position="80"/>
    </location>
</feature>
<dbReference type="EMBL" id="CP029190">
    <property type="protein sequence ID" value="QES47004.1"/>
    <property type="molecule type" value="Genomic_DNA"/>
</dbReference>
<evidence type="ECO:0000256" key="2">
    <source>
        <dbReference type="SAM" id="Phobius"/>
    </source>
</evidence>
<feature type="transmembrane region" description="Helical" evidence="2">
    <location>
        <begin position="12"/>
        <end position="35"/>
    </location>
</feature>
<feature type="region of interest" description="Disordered" evidence="1">
    <location>
        <begin position="210"/>
        <end position="235"/>
    </location>
</feature>
<evidence type="ECO:0000313" key="3">
    <source>
        <dbReference type="EMBL" id="QES47004.1"/>
    </source>
</evidence>
<keyword evidence="2" id="KW-0472">Membrane</keyword>
<sequence length="294" mass="31248">MAVHQKRSYGRVLSVSTLVGCLEVALAIVVVLLYVRTQPPPDTPVDPTALLAGLLSFGLLIGVIAFVLSLVFVLPAVALADLLGRRIGRREAWWWVPLMTAVLVAPPIATFAAYNRVEARPTLVFWAAAMAALSVGGLVARPRHPGLVRQVALWGTAVVAGTGLLGALGLTVGLLPAYEPPAIGPATMAGTWVDHTSGTLVFTSDGRVTASSVGEHNSDDHPSGPSRRCSGSGTWSYEPGRDVWTQEVRIRVPGCSWPAWRVGGTDHKPSIHQIIGHQDSGKRYTLRRKAAEAP</sequence>
<feature type="transmembrane region" description="Helical" evidence="2">
    <location>
        <begin position="152"/>
        <end position="178"/>
    </location>
</feature>
<protein>
    <submittedName>
        <fullName evidence="3">Uncharacterized protein</fullName>
    </submittedName>
</protein>